<reference evidence="6" key="1">
    <citation type="submission" date="2025-08" db="UniProtKB">
        <authorList>
            <consortium name="Ensembl"/>
        </authorList>
    </citation>
    <scope>IDENTIFICATION</scope>
</reference>
<dbReference type="CDD" id="cd00063">
    <property type="entry name" value="FN3"/>
    <property type="match status" value="9"/>
</dbReference>
<evidence type="ECO:0000256" key="3">
    <source>
        <dbReference type="SAM" id="MobiDB-lite"/>
    </source>
</evidence>
<dbReference type="PRINTS" id="PR00014">
    <property type="entry name" value="FNTYPEIII"/>
</dbReference>
<dbReference type="Proteomes" id="UP000472270">
    <property type="component" value="Unassembled WGS sequence"/>
</dbReference>
<dbReference type="SMART" id="SM00060">
    <property type="entry name" value="FN3"/>
    <property type="match status" value="10"/>
</dbReference>
<feature type="domain" description="Ig-like" evidence="4">
    <location>
        <begin position="983"/>
        <end position="1072"/>
    </location>
</feature>
<dbReference type="InterPro" id="IPR003961">
    <property type="entry name" value="FN3_dom"/>
</dbReference>
<dbReference type="InterPro" id="IPR036179">
    <property type="entry name" value="Ig-like_dom_sf"/>
</dbReference>
<sequence>MDPKYKDVIVVSAGDNIVLDADIHGKPTPDIQWLKEGKEMDKILRIEVRITQKYASITIKDCTRLDGGDYDLVLSNCGGTKSIPIKVKVLDRPGPPTGPLRVTGIMSDKCHLSWSEPLQNGGANISHYILEKRETSRLSWTVVDSNIPSVNYKVTKLLPGDEYIFRVMAVNKYGIGEPLESEAIIARNPYKPPSVPSTPEASEITKDSITLSWNAPESDGGAEIKCYHLEKRDKDGVRWTKCNRQKLTDLHFKVTGLSEGHFYEFHVSAENEAGVGEFSDLSLFYRAINATTPPGPPHHPKVTDHTSSSVSLSWGKPATDGGAYIKGYIVEMKEVSSEEWIICTPPAGIQATRLTVESLKENAEYNFRVCAINSEGVGEPADVHGSVTASEKIEAPEIELDADLRKVVSVRAGGSLRLFITIRGRPEPSVKWEKEDGTLTERAQIESTSSYTMLVIDNVSRFDSGKYNLTLENKSGTKSAFVNVRVLDTPSSPQKFEVKDVKKDSVTLCWDTPLTDGEAKITNYVVEKRESTRKAYTTVTSNCTQTSFKVDELQEGGIFYFRVCAVNEYGFGVMAETKNPIKVAQVPMPPGKVTLVDVTKNSVTLTWVKPVHDGGSKIICYNVEMQPKSSDKWGVSCTVKVPEATVSNLTPGETYSFRVIALNEKGKSEPQELGVPVVAKDIEIEPSVHLLFNTYSVKAGEDLTVEVPVRGRPKPVVSWKKDETSRLAWTLVHGEVKTTTFKVTKLLKGNEYIFRVLAVNKFGLGEALESEMVKVTEPYTIPGAPTNVEITSVTSEEMKLTWTKPASDGGSEILGYIIERREKSGLHWVRVNRDLVKDLTAVISKVRRGCEYEFRVYAENSAGLSPASDPSPSARAEDELLVPSPPTKPKILDHTKNSITIAWKKPLSDGGAQILGYSVEYKNSEVTEWIVAIQMTKSNEFTVSGLTTDVQYVFAVKAINKVGVSEQSPVSESQSATERKEEPVFDIDIEMRKTLIVKHGNSFTLTAPFKGKPVPSVTWNKEEVDLKARASIETTETCTSVTIEKATRNDSGQYIVTLDNGVGTASLPVMIKVLDTPGPPTNVKITENTVTIAWSKPEYDGGSRITSYLIDALEKGQQKWVKCATVKANTHIIKNLRENAEYFFRVRAENHAGLSEPKEMIIPVVVKDQLDAPEFDMKNFPHNSVYVRAGSNLKFELPLSGKPMPKVTMSRGNAPVKCGKRFSYEVTPEKPPANVRISEVTKNSISLVWQKPPFDGGSKITGYMVERRDAPNGRWTKANFTNVIDTNFTVSGLTQDQAYEFRIFAKNAVGSISNPSLIAGPVTCVDISGKFIAATLLDISCYHAQQYYSHFITHGSVSSHS</sequence>
<protein>
    <recommendedName>
        <fullName evidence="8">Titin</fullName>
    </recommendedName>
</protein>
<organism evidence="6 7">
    <name type="scientific">Sinocyclocheilus rhinocerous</name>
    <dbReference type="NCBI Taxonomy" id="307959"/>
    <lineage>
        <taxon>Eukaryota</taxon>
        <taxon>Metazoa</taxon>
        <taxon>Chordata</taxon>
        <taxon>Craniata</taxon>
        <taxon>Vertebrata</taxon>
        <taxon>Euteleostomi</taxon>
        <taxon>Actinopterygii</taxon>
        <taxon>Neopterygii</taxon>
        <taxon>Teleostei</taxon>
        <taxon>Ostariophysi</taxon>
        <taxon>Cypriniformes</taxon>
        <taxon>Cyprinidae</taxon>
        <taxon>Cyprininae</taxon>
        <taxon>Sinocyclocheilus</taxon>
    </lineage>
</organism>
<keyword evidence="7" id="KW-1185">Reference proteome</keyword>
<dbReference type="PANTHER" id="PTHR14340:SF13">
    <property type="entry name" value="TITIN"/>
    <property type="match status" value="1"/>
</dbReference>
<dbReference type="PROSITE" id="PS50853">
    <property type="entry name" value="FN3"/>
    <property type="match status" value="9"/>
</dbReference>
<feature type="domain" description="Fibronectin type-III" evidence="5">
    <location>
        <begin position="1231"/>
        <end position="1327"/>
    </location>
</feature>
<dbReference type="SUPFAM" id="SSF49265">
    <property type="entry name" value="Fibronectin type III"/>
    <property type="match status" value="6"/>
</dbReference>
<dbReference type="FunFam" id="2.60.40.10:FF:000135">
    <property type="entry name" value="Titin a"/>
    <property type="match status" value="1"/>
</dbReference>
<dbReference type="FunFam" id="2.60.40.10:FF:000002">
    <property type="entry name" value="Titin a"/>
    <property type="match status" value="3"/>
</dbReference>
<evidence type="ECO:0000313" key="6">
    <source>
        <dbReference type="Ensembl" id="ENSSRHP00000014899.1"/>
    </source>
</evidence>
<dbReference type="SMART" id="SM00408">
    <property type="entry name" value="IGc2"/>
    <property type="match status" value="3"/>
</dbReference>
<feature type="domain" description="Fibronectin type-III" evidence="5">
    <location>
        <begin position="589"/>
        <end position="682"/>
    </location>
</feature>
<evidence type="ECO:0000259" key="4">
    <source>
        <dbReference type="PROSITE" id="PS50835"/>
    </source>
</evidence>
<dbReference type="PROSITE" id="PS50835">
    <property type="entry name" value="IG_LIKE"/>
    <property type="match status" value="3"/>
</dbReference>
<feature type="domain" description="Ig-like" evidence="4">
    <location>
        <begin position="3"/>
        <end position="88"/>
    </location>
</feature>
<feature type="domain" description="Fibronectin type-III" evidence="5">
    <location>
        <begin position="296"/>
        <end position="392"/>
    </location>
</feature>
<dbReference type="FunFam" id="2.60.40.10:FF:000011">
    <property type="entry name" value="Titin b"/>
    <property type="match status" value="1"/>
</dbReference>
<name>A0A673GNF8_9TELE</name>
<dbReference type="InterPro" id="IPR007110">
    <property type="entry name" value="Ig-like_dom"/>
</dbReference>
<dbReference type="InterPro" id="IPR003599">
    <property type="entry name" value="Ig_sub"/>
</dbReference>
<feature type="domain" description="Fibronectin type-III" evidence="5">
    <location>
        <begin position="784"/>
        <end position="879"/>
    </location>
</feature>
<evidence type="ECO:0008006" key="8">
    <source>
        <dbReference type="Google" id="ProtNLM"/>
    </source>
</evidence>
<dbReference type="Ensembl" id="ENSSRHT00000015398.1">
    <property type="protein sequence ID" value="ENSSRHP00000014899.1"/>
    <property type="gene ID" value="ENSSRHG00000008266.1"/>
</dbReference>
<feature type="domain" description="Fibronectin type-III" evidence="5">
    <location>
        <begin position="1076"/>
        <end position="1169"/>
    </location>
</feature>
<accession>A0A673GNF8</accession>
<dbReference type="InterPro" id="IPR013783">
    <property type="entry name" value="Ig-like_fold"/>
</dbReference>
<dbReference type="InterPro" id="IPR036116">
    <property type="entry name" value="FN3_sf"/>
</dbReference>
<evidence type="ECO:0000259" key="5">
    <source>
        <dbReference type="PROSITE" id="PS50853"/>
    </source>
</evidence>
<feature type="region of interest" description="Disordered" evidence="3">
    <location>
        <begin position="863"/>
        <end position="889"/>
    </location>
</feature>
<keyword evidence="1" id="KW-0677">Repeat</keyword>
<feature type="domain" description="Fibronectin type-III" evidence="5">
    <location>
        <begin position="195"/>
        <end position="295"/>
    </location>
</feature>
<feature type="domain" description="Fibronectin type-III" evidence="5">
    <location>
        <begin position="885"/>
        <end position="982"/>
    </location>
</feature>
<evidence type="ECO:0000256" key="1">
    <source>
        <dbReference type="ARBA" id="ARBA00022737"/>
    </source>
</evidence>
<evidence type="ECO:0000256" key="2">
    <source>
        <dbReference type="ARBA" id="ARBA00023319"/>
    </source>
</evidence>
<dbReference type="FunFam" id="2.60.40.10:FF:000112">
    <property type="entry name" value="Titin a"/>
    <property type="match status" value="2"/>
</dbReference>
<dbReference type="InterPro" id="IPR003598">
    <property type="entry name" value="Ig_sub2"/>
</dbReference>
<feature type="domain" description="Fibronectin type-III" evidence="5">
    <location>
        <begin position="95"/>
        <end position="189"/>
    </location>
</feature>
<feature type="domain" description="Ig-like" evidence="4">
    <location>
        <begin position="396"/>
        <end position="485"/>
    </location>
</feature>
<dbReference type="PANTHER" id="PTHR14340">
    <property type="entry name" value="MICROFIBRIL-ASSOCIATED GLYCOPROTEIN 3"/>
    <property type="match status" value="1"/>
</dbReference>
<evidence type="ECO:0000313" key="7">
    <source>
        <dbReference type="Proteomes" id="UP000472270"/>
    </source>
</evidence>
<reference evidence="6" key="2">
    <citation type="submission" date="2025-09" db="UniProtKB">
        <authorList>
            <consortium name="Ensembl"/>
        </authorList>
    </citation>
    <scope>IDENTIFICATION</scope>
</reference>
<dbReference type="FunFam" id="2.60.40.10:FF:000073">
    <property type="entry name" value="titin isoform X1"/>
    <property type="match status" value="1"/>
</dbReference>
<dbReference type="SUPFAM" id="SSF48726">
    <property type="entry name" value="Immunoglobulin"/>
    <property type="match status" value="3"/>
</dbReference>
<dbReference type="Pfam" id="PF00041">
    <property type="entry name" value="fn3"/>
    <property type="match status" value="9"/>
</dbReference>
<dbReference type="CDD" id="cd05748">
    <property type="entry name" value="Ig_Titin_like"/>
    <property type="match status" value="2"/>
</dbReference>
<dbReference type="Pfam" id="PF07679">
    <property type="entry name" value="I-set"/>
    <property type="match status" value="4"/>
</dbReference>
<feature type="compositionally biased region" description="Low complexity" evidence="3">
    <location>
        <begin position="863"/>
        <end position="874"/>
    </location>
</feature>
<dbReference type="Gene3D" id="2.60.40.10">
    <property type="entry name" value="Immunoglobulins"/>
    <property type="match status" value="13"/>
</dbReference>
<dbReference type="InterPro" id="IPR013098">
    <property type="entry name" value="Ig_I-set"/>
</dbReference>
<proteinExistence type="predicted"/>
<dbReference type="FunFam" id="2.60.40.10:FF:000034">
    <property type="entry name" value="Titin isoform A"/>
    <property type="match status" value="2"/>
</dbReference>
<dbReference type="SMART" id="SM00409">
    <property type="entry name" value="IG"/>
    <property type="match status" value="4"/>
</dbReference>
<keyword evidence="2" id="KW-0393">Immunoglobulin domain</keyword>
<feature type="region of interest" description="Disordered" evidence="3">
    <location>
        <begin position="292"/>
        <end position="312"/>
    </location>
</feature>
<dbReference type="FunFam" id="2.60.40.10:FF:000003">
    <property type="entry name" value="Titin isoform E"/>
    <property type="match status" value="2"/>
</dbReference>
<feature type="domain" description="Fibronectin type-III" evidence="5">
    <location>
        <begin position="492"/>
        <end position="586"/>
    </location>
</feature>